<dbReference type="Proteomes" id="UP000095767">
    <property type="component" value="Unassembled WGS sequence"/>
</dbReference>
<reference evidence="2 3" key="1">
    <citation type="submission" date="2016-09" db="EMBL/GenBank/DDBJ databases">
        <title>The draft genome of Dichanthelium oligosanthes: A C3 panicoid grass species.</title>
        <authorList>
            <person name="Studer A.J."/>
            <person name="Schnable J.C."/>
            <person name="Brutnell T.P."/>
        </authorList>
    </citation>
    <scope>NUCLEOTIDE SEQUENCE [LARGE SCALE GENOMIC DNA]</scope>
    <source>
        <strain evidence="3">cv. Kellogg 1175</strain>
        <tissue evidence="2">Leaf</tissue>
    </source>
</reference>
<proteinExistence type="predicted"/>
<feature type="domain" description="RNase H type-1" evidence="1">
    <location>
        <begin position="5"/>
        <end position="48"/>
    </location>
</feature>
<dbReference type="AlphaFoldDB" id="A0A1E5W7U3"/>
<dbReference type="GO" id="GO:0003676">
    <property type="term" value="F:nucleic acid binding"/>
    <property type="evidence" value="ECO:0007669"/>
    <property type="project" value="InterPro"/>
</dbReference>
<dbReference type="GO" id="GO:0004523">
    <property type="term" value="F:RNA-DNA hybrid ribonuclease activity"/>
    <property type="evidence" value="ECO:0007669"/>
    <property type="project" value="InterPro"/>
</dbReference>
<comment type="caution">
    <text evidence="2">The sequence shown here is derived from an EMBL/GenBank/DDBJ whole genome shotgun (WGS) entry which is preliminary data.</text>
</comment>
<accession>A0A1E5W7U3</accession>
<sequence length="70" mass="7751">LKSQEGARSTIASIWHNVQELCRNFYAIYFSYVNRSANGVAHCCAKQADPISKVCTWVGGLANIVILLLH</sequence>
<gene>
    <name evidence="2" type="ORF">BAE44_0005547</name>
</gene>
<evidence type="ECO:0000313" key="3">
    <source>
        <dbReference type="Proteomes" id="UP000095767"/>
    </source>
</evidence>
<dbReference type="EMBL" id="LWDX02018716">
    <property type="protein sequence ID" value="OEL33437.1"/>
    <property type="molecule type" value="Genomic_DNA"/>
</dbReference>
<keyword evidence="3" id="KW-1185">Reference proteome</keyword>
<organism evidence="2 3">
    <name type="scientific">Dichanthelium oligosanthes</name>
    <dbReference type="NCBI Taxonomy" id="888268"/>
    <lineage>
        <taxon>Eukaryota</taxon>
        <taxon>Viridiplantae</taxon>
        <taxon>Streptophyta</taxon>
        <taxon>Embryophyta</taxon>
        <taxon>Tracheophyta</taxon>
        <taxon>Spermatophyta</taxon>
        <taxon>Magnoliopsida</taxon>
        <taxon>Liliopsida</taxon>
        <taxon>Poales</taxon>
        <taxon>Poaceae</taxon>
        <taxon>PACMAD clade</taxon>
        <taxon>Panicoideae</taxon>
        <taxon>Panicodae</taxon>
        <taxon>Paniceae</taxon>
        <taxon>Dichantheliinae</taxon>
        <taxon>Dichanthelium</taxon>
    </lineage>
</organism>
<protein>
    <recommendedName>
        <fullName evidence="1">RNase H type-1 domain-containing protein</fullName>
    </recommendedName>
</protein>
<name>A0A1E5W7U3_9POAL</name>
<dbReference type="Pfam" id="PF13456">
    <property type="entry name" value="RVT_3"/>
    <property type="match status" value="1"/>
</dbReference>
<feature type="non-terminal residue" evidence="2">
    <location>
        <position position="1"/>
    </location>
</feature>
<evidence type="ECO:0000259" key="1">
    <source>
        <dbReference type="Pfam" id="PF13456"/>
    </source>
</evidence>
<dbReference type="InterPro" id="IPR002156">
    <property type="entry name" value="RNaseH_domain"/>
</dbReference>
<evidence type="ECO:0000313" key="2">
    <source>
        <dbReference type="EMBL" id="OEL33437.1"/>
    </source>
</evidence>